<dbReference type="Gene3D" id="3.30.450.20">
    <property type="entry name" value="PAS domain"/>
    <property type="match status" value="1"/>
</dbReference>
<feature type="transmembrane region" description="Helical" evidence="2">
    <location>
        <begin position="900"/>
        <end position="922"/>
    </location>
</feature>
<dbReference type="KEGG" id="tet:TTHERM_00061620"/>
<dbReference type="RefSeq" id="XP_001007696.2">
    <property type="nucleotide sequence ID" value="XM_001007696.2"/>
</dbReference>
<feature type="compositionally biased region" description="Polar residues" evidence="1">
    <location>
        <begin position="392"/>
        <end position="401"/>
    </location>
</feature>
<keyword evidence="2 3" id="KW-0812">Transmembrane</keyword>
<dbReference type="OrthoDB" id="299087at2759"/>
<evidence type="ECO:0000256" key="2">
    <source>
        <dbReference type="SAM" id="Phobius"/>
    </source>
</evidence>
<dbReference type="EMBL" id="GG662853">
    <property type="protein sequence ID" value="EAR87451.2"/>
    <property type="molecule type" value="Genomic_DNA"/>
</dbReference>
<sequence length="1189" mass="139568">MKDCLLLKTNLIQILGNNFVDLNQLYQTSSQLIKQKNLLQTQLIQLHAQNEYSQELLNICSIFEKTLQFSEKLNIFKKKTNKFNVINKLPLKSSDSCVIFVSLINNYGSIIRVSKNFQEVITSYTNQEVINSSLNIIIPNQIYEAHQQQLKHYLQNVESTNQIKNFPLQIGNSKDGWAIPLNIKIQYHQIGEQEIGVSAWIRKQERNSNQYLSLLLDEHEKKCSPVVMSQAFFESIFKEVYTQKQIHTINMNLIAPALYAIIDKCDNQEEKETYIIKPISKAQLTNNQLDYNKNQSYFNDIFQYNEIFCVQFKIYRSQSKFINLAQLELFQVTKVEQQQLKYESLKLLNIQLTKFCNYNLPNQYETIQFNFKQSLYFTNKSIEDIQSRDESTFSQPTPEMINQSSNQKQNKQDNSLLKYKDNMISFENNHYLYEEVQLQNEKEEISLDQNNITSRNLLNQTLTLNELDHLQMIQGMSSTQIEFQKGKGSLQYNSQTQSNSIFKSKNNDQNIEQLINNYQFTKQISTELLDPLTKQTKNLKFKELTNKVITLPENVPNYHKKPFLTKINQQEQSISSMKTTNSKTKKEIINSIKSSKRMLGLIILNYIDLQNFLLTQKISFDYLDWNSDLRIALSSILTNLYMNSLVNLQLLVPKDPTKTTQYVQLFLNQMQEQRIYYSNLTSEYSKGDKDKIQQFKLIMEKKFMYIHTIEGLNYTTNFNLGYTLAMQKSYLDSFRLIPQSYDINSIVTIFYNLQLFDDTLKEIQDNSFNDYSDKMNQILLQQQYNLVSISLITLTCAISILPIYQFIQKKREQILKLMTNISPEKLKQMLGTTSNYLFQIDQELTQQEKQKNSKKKVVGFLKQSENLSQQKSQEYFSNISIQKKKNISQTSNFAKINFKYLLGSLAFFILMQIYSFSIYVIINMYQDNSINNRLFMDQLAEARHFLQIYVGTVYIGFVGKFAPQTLPTSQEYLFNKIKQLQQSSSSYLNNIYSYQNNFYGHSRYKQEDYNQYIIKVLEKNSCDVIKNNPKLLSKNIDFDYNQCKQTGDQLLDQGLVQSLKSVFEFNGQISDLYDIDDSNQFYIALKNLDSAKSLIENPLVIQQISIVIQQLNYFLKIMTNELFDFWIIANLALLISQLTATIIVLVFGWYRFYERIEKSLHDTKQLLEVIDIDVLLDNSYVVSYFKANR</sequence>
<feature type="region of interest" description="Disordered" evidence="1">
    <location>
        <begin position="387"/>
        <end position="411"/>
    </location>
</feature>
<feature type="transmembrane region" description="Helical" evidence="2">
    <location>
        <begin position="784"/>
        <end position="807"/>
    </location>
</feature>
<feature type="transmembrane region" description="Helical" evidence="2">
    <location>
        <begin position="1125"/>
        <end position="1150"/>
    </location>
</feature>
<keyword evidence="2" id="KW-0472">Membrane</keyword>
<evidence type="ECO:0000313" key="3">
    <source>
        <dbReference type="EMBL" id="EAR87451.2"/>
    </source>
</evidence>
<evidence type="ECO:0000256" key="1">
    <source>
        <dbReference type="SAM" id="MobiDB-lite"/>
    </source>
</evidence>
<gene>
    <name evidence="3" type="ORF">TTHERM_00061620</name>
</gene>
<keyword evidence="2" id="KW-1133">Transmembrane helix</keyword>
<dbReference type="Proteomes" id="UP000009168">
    <property type="component" value="Unassembled WGS sequence"/>
</dbReference>
<dbReference type="AlphaFoldDB" id="I7MHE3"/>
<dbReference type="InParanoid" id="I7MHE3"/>
<feature type="compositionally biased region" description="Low complexity" evidence="1">
    <location>
        <begin position="402"/>
        <end position="411"/>
    </location>
</feature>
<dbReference type="GeneID" id="7841863"/>
<accession>I7MHE3</accession>
<reference evidence="4" key="1">
    <citation type="journal article" date="2006" name="PLoS Biol.">
        <title>Macronuclear genome sequence of the ciliate Tetrahymena thermophila, a model eukaryote.</title>
        <authorList>
            <person name="Eisen J.A."/>
            <person name="Coyne R.S."/>
            <person name="Wu M."/>
            <person name="Wu D."/>
            <person name="Thiagarajan M."/>
            <person name="Wortman J.R."/>
            <person name="Badger J.H."/>
            <person name="Ren Q."/>
            <person name="Amedeo P."/>
            <person name="Jones K.M."/>
            <person name="Tallon L.J."/>
            <person name="Delcher A.L."/>
            <person name="Salzberg S.L."/>
            <person name="Silva J.C."/>
            <person name="Haas B.J."/>
            <person name="Majoros W.H."/>
            <person name="Farzad M."/>
            <person name="Carlton J.M."/>
            <person name="Smith R.K. Jr."/>
            <person name="Garg J."/>
            <person name="Pearlman R.E."/>
            <person name="Karrer K.M."/>
            <person name="Sun L."/>
            <person name="Manning G."/>
            <person name="Elde N.C."/>
            <person name="Turkewitz A.P."/>
            <person name="Asai D.J."/>
            <person name="Wilkes D.E."/>
            <person name="Wang Y."/>
            <person name="Cai H."/>
            <person name="Collins K."/>
            <person name="Stewart B.A."/>
            <person name="Lee S.R."/>
            <person name="Wilamowska K."/>
            <person name="Weinberg Z."/>
            <person name="Ruzzo W.L."/>
            <person name="Wloga D."/>
            <person name="Gaertig J."/>
            <person name="Frankel J."/>
            <person name="Tsao C.-C."/>
            <person name="Gorovsky M.A."/>
            <person name="Keeling P.J."/>
            <person name="Waller R.F."/>
            <person name="Patron N.J."/>
            <person name="Cherry J.M."/>
            <person name="Stover N.A."/>
            <person name="Krieger C.J."/>
            <person name="del Toro C."/>
            <person name="Ryder H.F."/>
            <person name="Williamson S.C."/>
            <person name="Barbeau R.A."/>
            <person name="Hamilton E.P."/>
            <person name="Orias E."/>
        </authorList>
    </citation>
    <scope>NUCLEOTIDE SEQUENCE [LARGE SCALE GENOMIC DNA]</scope>
    <source>
        <strain evidence="4">SB210</strain>
    </source>
</reference>
<name>I7MHE3_TETTS</name>
<organism evidence="3 4">
    <name type="scientific">Tetrahymena thermophila (strain SB210)</name>
    <dbReference type="NCBI Taxonomy" id="312017"/>
    <lineage>
        <taxon>Eukaryota</taxon>
        <taxon>Sar</taxon>
        <taxon>Alveolata</taxon>
        <taxon>Ciliophora</taxon>
        <taxon>Intramacronucleata</taxon>
        <taxon>Oligohymenophorea</taxon>
        <taxon>Hymenostomatida</taxon>
        <taxon>Tetrahymenina</taxon>
        <taxon>Tetrahymenidae</taxon>
        <taxon>Tetrahymena</taxon>
    </lineage>
</organism>
<protein>
    <submittedName>
        <fullName evidence="3">Transmembrane protein, putative</fullName>
    </submittedName>
</protein>
<evidence type="ECO:0000313" key="4">
    <source>
        <dbReference type="Proteomes" id="UP000009168"/>
    </source>
</evidence>
<keyword evidence="4" id="KW-1185">Reference proteome</keyword>
<proteinExistence type="predicted"/>